<proteinExistence type="predicted"/>
<sequence>MTTKTDSQIRQAIAEGRIVPAQARVIRALIETVPVANFDTAVLAGCWLHTDNISPHQIRTNYRAGGLTYDYVNEVIDKATAS</sequence>
<dbReference type="Pfam" id="PF23814">
    <property type="entry name" value="DUF7185"/>
    <property type="match status" value="1"/>
</dbReference>
<dbReference type="OrthoDB" id="22933at10239"/>
<name>B5LJA4_9CAUD</name>
<keyword evidence="2" id="KW-1185">Reference proteome</keyword>
<evidence type="ECO:0000313" key="1">
    <source>
        <dbReference type="EMBL" id="ACH62101.1"/>
    </source>
</evidence>
<evidence type="ECO:0000313" key="2">
    <source>
        <dbReference type="Proteomes" id="UP000001849"/>
    </source>
</evidence>
<dbReference type="InterPro" id="IPR055609">
    <property type="entry name" value="DUF7185"/>
</dbReference>
<dbReference type="Proteomes" id="UP000001849">
    <property type="component" value="Segment"/>
</dbReference>
<gene>
    <name evidence="1" type="primary">100</name>
    <name evidence="1" type="ORF">MYRNA_100</name>
</gene>
<reference evidence="1 2" key="1">
    <citation type="submission" date="2008-06" db="EMBL/GenBank/DDBJ databases">
        <authorList>
            <person name="Smith A.L."/>
            <person name="Paladin E.C."/>
            <person name="Jacobs-Sera D."/>
            <person name="Hendirx R.W."/>
            <person name="Hatfull G.F."/>
        </authorList>
    </citation>
    <scope>NUCLEOTIDE SEQUENCE [LARGE SCALE GENOMIC DNA]</scope>
</reference>
<organism evidence="1 2">
    <name type="scientific">Mycobacterium phage Myrna</name>
    <dbReference type="NCBI Taxonomy" id="546805"/>
    <lineage>
        <taxon>Viruses</taxon>
        <taxon>Duplodnaviria</taxon>
        <taxon>Heunggongvirae</taxon>
        <taxon>Uroviricota</taxon>
        <taxon>Caudoviricetes</taxon>
        <taxon>Ceeclamvirinae</taxon>
        <taxon>Myrnavirus</taxon>
        <taxon>Myrnavirus myrna</taxon>
    </lineage>
</organism>
<dbReference type="KEGG" id="vg:6920804"/>
<accession>B5LJA4</accession>
<dbReference type="RefSeq" id="YP_002225011.1">
    <property type="nucleotide sequence ID" value="NC_011273.1"/>
</dbReference>
<dbReference type="EMBL" id="EU826466">
    <property type="protein sequence ID" value="ACH62101.1"/>
    <property type="molecule type" value="Genomic_DNA"/>
</dbReference>
<protein>
    <submittedName>
        <fullName evidence="1">Uncharacterized protein</fullName>
    </submittedName>
</protein>
<dbReference type="GeneID" id="6920804"/>